<keyword evidence="3" id="KW-1185">Reference proteome</keyword>
<gene>
    <name evidence="4 5" type="primary">LOC105222607</name>
</gene>
<feature type="compositionally biased region" description="Basic and acidic residues" evidence="1">
    <location>
        <begin position="235"/>
        <end position="256"/>
    </location>
</feature>
<feature type="compositionally biased region" description="Basic and acidic residues" evidence="1">
    <location>
        <begin position="188"/>
        <end position="202"/>
    </location>
</feature>
<dbReference type="Proteomes" id="UP001652620">
    <property type="component" value="Chromosome 6"/>
</dbReference>
<dbReference type="PANTHER" id="PTHR14445">
    <property type="entry name" value="GRB10 INTERACTING GYF PROTEIN"/>
    <property type="match status" value="1"/>
</dbReference>
<feature type="region of interest" description="Disordered" evidence="1">
    <location>
        <begin position="1439"/>
        <end position="1469"/>
    </location>
</feature>
<dbReference type="Pfam" id="PF02213">
    <property type="entry name" value="GYF"/>
    <property type="match status" value="1"/>
</dbReference>
<dbReference type="RefSeq" id="XP_049316020.1">
    <property type="nucleotide sequence ID" value="XM_049460063.1"/>
</dbReference>
<reference evidence="4 5" key="1">
    <citation type="submission" date="2025-05" db="UniProtKB">
        <authorList>
            <consortium name="RefSeq"/>
        </authorList>
    </citation>
    <scope>IDENTIFICATION</scope>
    <source>
        <tissue evidence="4 5">Adult</tissue>
    </source>
</reference>
<feature type="domain" description="GYF" evidence="2">
    <location>
        <begin position="718"/>
        <end position="766"/>
    </location>
</feature>
<feature type="compositionally biased region" description="Low complexity" evidence="1">
    <location>
        <begin position="36"/>
        <end position="45"/>
    </location>
</feature>
<feature type="region of interest" description="Disordered" evidence="1">
    <location>
        <begin position="18"/>
        <end position="56"/>
    </location>
</feature>
<dbReference type="RefSeq" id="XP_049316019.1">
    <property type="nucleotide sequence ID" value="XM_049460062.1"/>
</dbReference>
<dbReference type="GeneID" id="105222607"/>
<feature type="compositionally biased region" description="Low complexity" evidence="1">
    <location>
        <begin position="530"/>
        <end position="541"/>
    </location>
</feature>
<dbReference type="Pfam" id="PF12762">
    <property type="entry name" value="DDE_Tnp_IS1595"/>
    <property type="match status" value="1"/>
</dbReference>
<organism evidence="3 4">
    <name type="scientific">Bactrocera dorsalis</name>
    <name type="common">Oriental fruit fly</name>
    <name type="synonym">Dacus dorsalis</name>
    <dbReference type="NCBI Taxonomy" id="27457"/>
    <lineage>
        <taxon>Eukaryota</taxon>
        <taxon>Metazoa</taxon>
        <taxon>Ecdysozoa</taxon>
        <taxon>Arthropoda</taxon>
        <taxon>Hexapoda</taxon>
        <taxon>Insecta</taxon>
        <taxon>Pterygota</taxon>
        <taxon>Neoptera</taxon>
        <taxon>Endopterygota</taxon>
        <taxon>Diptera</taxon>
        <taxon>Brachycera</taxon>
        <taxon>Muscomorpha</taxon>
        <taxon>Tephritoidea</taxon>
        <taxon>Tephritidae</taxon>
        <taxon>Bactrocera</taxon>
        <taxon>Bactrocera</taxon>
    </lineage>
</organism>
<feature type="compositionally biased region" description="Basic and acidic residues" evidence="1">
    <location>
        <begin position="417"/>
        <end position="436"/>
    </location>
</feature>
<evidence type="ECO:0000256" key="1">
    <source>
        <dbReference type="SAM" id="MobiDB-lite"/>
    </source>
</evidence>
<feature type="compositionally biased region" description="Polar residues" evidence="1">
    <location>
        <begin position="1179"/>
        <end position="1191"/>
    </location>
</feature>
<feature type="compositionally biased region" description="Polar residues" evidence="1">
    <location>
        <begin position="1503"/>
        <end position="1573"/>
    </location>
</feature>
<feature type="region of interest" description="Disordered" evidence="1">
    <location>
        <begin position="494"/>
        <end position="542"/>
    </location>
</feature>
<feature type="region of interest" description="Disordered" evidence="1">
    <location>
        <begin position="1503"/>
        <end position="1635"/>
    </location>
</feature>
<feature type="compositionally biased region" description="Low complexity" evidence="1">
    <location>
        <begin position="1577"/>
        <end position="1586"/>
    </location>
</feature>
<feature type="region of interest" description="Disordered" evidence="1">
    <location>
        <begin position="1143"/>
        <end position="1191"/>
    </location>
</feature>
<feature type="compositionally biased region" description="Polar residues" evidence="1">
    <location>
        <begin position="1618"/>
        <end position="1633"/>
    </location>
</feature>
<dbReference type="SMART" id="SM01126">
    <property type="entry name" value="DDE_Tnp_IS1595"/>
    <property type="match status" value="1"/>
</dbReference>
<feature type="compositionally biased region" description="Low complexity" evidence="1">
    <location>
        <begin position="19"/>
        <end position="29"/>
    </location>
</feature>
<feature type="compositionally biased region" description="Basic and acidic residues" evidence="1">
    <location>
        <begin position="819"/>
        <end position="830"/>
    </location>
</feature>
<feature type="region of interest" description="Disordered" evidence="1">
    <location>
        <begin position="370"/>
        <end position="458"/>
    </location>
</feature>
<name>A0ABM3K3G1_BACDO</name>
<feature type="compositionally biased region" description="Polar residues" evidence="1">
    <location>
        <begin position="370"/>
        <end position="386"/>
    </location>
</feature>
<evidence type="ECO:0000313" key="4">
    <source>
        <dbReference type="RefSeq" id="XP_049316019.1"/>
    </source>
</evidence>
<dbReference type="PROSITE" id="PS50829">
    <property type="entry name" value="GYF"/>
    <property type="match status" value="1"/>
</dbReference>
<feature type="region of interest" description="Disordered" evidence="1">
    <location>
        <begin position="147"/>
        <end position="279"/>
    </location>
</feature>
<feature type="compositionally biased region" description="Basic residues" evidence="1">
    <location>
        <begin position="1225"/>
        <end position="1235"/>
    </location>
</feature>
<proteinExistence type="predicted"/>
<feature type="region of interest" description="Disordered" evidence="1">
    <location>
        <begin position="468"/>
        <end position="487"/>
    </location>
</feature>
<dbReference type="SMART" id="SM00444">
    <property type="entry name" value="GYF"/>
    <property type="match status" value="1"/>
</dbReference>
<dbReference type="InterPro" id="IPR035445">
    <property type="entry name" value="GYF-like_dom_sf"/>
</dbReference>
<dbReference type="Gene3D" id="3.30.1490.40">
    <property type="match status" value="1"/>
</dbReference>
<feature type="region of interest" description="Disordered" evidence="1">
    <location>
        <begin position="794"/>
        <end position="837"/>
    </location>
</feature>
<dbReference type="CDD" id="cd00072">
    <property type="entry name" value="GYF"/>
    <property type="match status" value="1"/>
</dbReference>
<feature type="compositionally biased region" description="Polar residues" evidence="1">
    <location>
        <begin position="802"/>
        <end position="813"/>
    </location>
</feature>
<evidence type="ECO:0000313" key="3">
    <source>
        <dbReference type="Proteomes" id="UP001652620"/>
    </source>
</evidence>
<feature type="compositionally biased region" description="Polar residues" evidence="1">
    <location>
        <begin position="495"/>
        <end position="510"/>
    </location>
</feature>
<dbReference type="InterPro" id="IPR003169">
    <property type="entry name" value="GYF"/>
</dbReference>
<evidence type="ECO:0000259" key="2">
    <source>
        <dbReference type="PROSITE" id="PS50829"/>
    </source>
</evidence>
<feature type="compositionally biased region" description="Polar residues" evidence="1">
    <location>
        <begin position="1593"/>
        <end position="1607"/>
    </location>
</feature>
<dbReference type="InterPro" id="IPR024445">
    <property type="entry name" value="Tnp_ISXO2-like"/>
</dbReference>
<accession>A0ABM3K3G1</accession>
<feature type="region of interest" description="Disordered" evidence="1">
    <location>
        <begin position="1221"/>
        <end position="1313"/>
    </location>
</feature>
<dbReference type="PANTHER" id="PTHR14445:SF36">
    <property type="entry name" value="FI03272P-RELATED"/>
    <property type="match status" value="1"/>
</dbReference>
<dbReference type="InterPro" id="IPR051640">
    <property type="entry name" value="GRB10-interact_GYF"/>
</dbReference>
<dbReference type="CDD" id="cd22249">
    <property type="entry name" value="UDM1_RNF168_RNF169-like"/>
    <property type="match status" value="1"/>
</dbReference>
<dbReference type="SUPFAM" id="SSF55277">
    <property type="entry name" value="GYF domain"/>
    <property type="match status" value="1"/>
</dbReference>
<sequence>MTDSMKFGPEWLRNMSADNTSSSLLSSGSTVGGGTVMSTSSNSNNGGNGSGHQSFEITSSVSSPVISQFSYALAPRNTFPEFRYGREEMLSLFDKNYNMPEILPTFKKIFVEKVQLPLALIPSTDEELLPQVPPVTTQRASWMQRSPVGFNTSTRSGGRGGSVDRGRMRGKPNYHQLYQRPIPMFGEDDPRSIPAKIERGWSERNGGGDSSSTGGGNMSGIGSSSDWSGTPISSPRKEFSSHPRNLENWRRNRNEDGSGDAPSSGLGNTEGWRGNSGAGGNFAVTHRWGRSASWRDEDITSANIDMGYSGSGHNLTMQRSYSTITTVNERGGYNSSSAKSLQNSSNGFSSNQASGRTFNILSGLNSPITRSSQWNSHSASIGNCSSGEGEDNLPEWAMENPLEGGGTFDSSGAFHGTVHDTENESNEKPSRKKSDSGSESSARNNEGSSVKDSKSLETPIGRAIASLENKSNMSDSSEHSPPCTPLESLIALPNEKSSQPKSETIAQKPNTTKHDSPKTQQNSDMRSRDVTPTTVTSSNSSFYSTDNAANKIGITSGGSASVHRDLSDRMREVTDNMIEKLIMEDDTIGISDNNNRNEIKQDVPPLPVQVTVAPLTPAANNLCAPNVFTTVTAMHKQPPQQPNEGPVSISPASAPVLTDGLHKGIQLFGGGIVVDHATMQHHHMQQQQQLAATATANISSVGHSSHGINSTTLTAGPSDLWYYRDPQSKVQGPFTAIEMTEWYRAGYFNENLFVRRFCDTHFRSLGELIKICNDNMPFTHSHLIPNLDNMHLANPPVVGQAQKPQTSGDYNLKQQTHQQTERHQQQRDQIKSNLSPSADFLSGNVKNLIPVDVSNMYFQMLRHQEMLIFNELSENECFQQLTPSEKEAVVRQKLQLQVEYMPNRSGLSNSLAAINHSGTTNQLYDIMDGAKKDLVFSGTVTTGYSNLPQQPPPNTFLEHDDFLLNTQQHPQSIQAVFNNNQFANVLPSVVENSSSGKLNRVIEDQVGNELLNNFNMRMFLPSSNGDQPMLPNPKPQEFIAANNADFLNEAQLLVARNSMGQNNSLAHSWLPSIANRAPHQCPNEWQNNLLVGIPMTVTSGCNTNTANANSMTQEIQQQTEQHPKKIIPVSMWDLPTLAHTQGDQIKSEQQVKCEPPNYENLNSSNVLPTLPRQDHASANDGQPNKSSTSLDKHTNTLTEIHQKNSPTLPTASSLTKLPKDETVGKHHNISTKRAIKQQLVTGKNSKVSEDSACSKKNEEDRRRDQAEDKRRQKEEKKRQQADEEKRRQQQLDDEKRRQMLEEKERQQQIQAQRRQAMLGNNANANNSSGLAESGNSVTKFPKENQRIQSSVAPWSAQSNAASLKGGPCLAEIQKAERRERQMEQRQMEMFLKRVRASATAAVEAFDSMLKWNAPVRDIPVKSFAEIQAEEAKRLANEQTMMQRRKEQEQQQATAAMSATSNAGGGPNNISAIWSSTKVWGSTSTTGFWEEPVKFSAAVAANNNSGRGVASTSTNNTITKQSSTGQQKLSPSASTGNTNVAVSGPFGNQQQNTVRNLRKSQTVSIMQSAGTQNDKSPKNNNQQPSNNAGKPGPTNKTQSQKASGNNADGSIGADKKIFTKNSSNNGSSRATAPNNKRDDYETEFIAWCTKSLNNMNTKLDVPTFVTFLRDLESPYEVRDYIRMYLGPRVEVHCPGNVRSAEVLISLIEKHVTKGAVICTDCWKAYDCLSSHGYEHRRVNHSGADNLFVAEDGTYTQRIESQWRVIKHFFNKDNDDNSEDFSNLIYEYIWRKI</sequence>
<feature type="compositionally biased region" description="Basic and acidic residues" evidence="1">
    <location>
        <begin position="1246"/>
        <end position="1306"/>
    </location>
</feature>
<protein>
    <submittedName>
        <fullName evidence="4 5">GIGYF family protein Gyf isoform X1</fullName>
    </submittedName>
</protein>
<evidence type="ECO:0000313" key="5">
    <source>
        <dbReference type="RefSeq" id="XP_049316020.1"/>
    </source>
</evidence>
<feature type="compositionally biased region" description="Low complexity" evidence="1">
    <location>
        <begin position="1449"/>
        <end position="1460"/>
    </location>
</feature>
<feature type="compositionally biased region" description="Gly residues" evidence="1">
    <location>
        <begin position="205"/>
        <end position="219"/>
    </location>
</feature>